<reference evidence="2 3" key="1">
    <citation type="submission" date="2019-05" db="EMBL/GenBank/DDBJ databases">
        <title>Marivita sp. nov. isolated from sea sediment.</title>
        <authorList>
            <person name="Kim W."/>
        </authorList>
    </citation>
    <scope>NUCLEOTIDE SEQUENCE [LARGE SCALE GENOMIC DNA]</scope>
    <source>
        <strain evidence="2 3">CAU 1492</strain>
    </source>
</reference>
<evidence type="ECO:0000313" key="3">
    <source>
        <dbReference type="Proteomes" id="UP001191082"/>
    </source>
</evidence>
<proteinExistence type="predicted"/>
<dbReference type="Proteomes" id="UP001191082">
    <property type="component" value="Unassembled WGS sequence"/>
</dbReference>
<comment type="caution">
    <text evidence="2">The sequence shown here is derived from an EMBL/GenBank/DDBJ whole genome shotgun (WGS) entry which is preliminary data.</text>
</comment>
<protein>
    <submittedName>
        <fullName evidence="2">Uncharacterized protein</fullName>
    </submittedName>
</protein>
<keyword evidence="1" id="KW-0472">Membrane</keyword>
<evidence type="ECO:0000313" key="2">
    <source>
        <dbReference type="EMBL" id="TMV07423.1"/>
    </source>
</evidence>
<dbReference type="EMBL" id="VCPC01000008">
    <property type="protein sequence ID" value="TMV07423.1"/>
    <property type="molecule type" value="Genomic_DNA"/>
</dbReference>
<keyword evidence="1" id="KW-0812">Transmembrane</keyword>
<feature type="transmembrane region" description="Helical" evidence="1">
    <location>
        <begin position="12"/>
        <end position="32"/>
    </location>
</feature>
<keyword evidence="1" id="KW-1133">Transmembrane helix</keyword>
<gene>
    <name evidence="2" type="ORF">FGK64_21380</name>
</gene>
<keyword evidence="3" id="KW-1185">Reference proteome</keyword>
<name>A0ABY2WX55_9RHOB</name>
<evidence type="ECO:0000256" key="1">
    <source>
        <dbReference type="SAM" id="Phobius"/>
    </source>
</evidence>
<dbReference type="RefSeq" id="WP_138865900.1">
    <property type="nucleotide sequence ID" value="NZ_VCPC01000008.1"/>
</dbReference>
<sequence length="217" mass="23653">MLELVRQNSELVQIGASLTTTVVWLVYLHVLLKGFKDQRRSSLLINRGGGEGLDARCLISNMGAQPAYLLDVLAGVDTKDGPSVASVVDRQELRREELERPTEMTGQGPLPSGGYVDIGSFRDILDRAGYDLSNGRSPQATLKLVSVAATNQASHIVAAVREFDVRQDGGTITVRPRTLEARQVRSRSARRRVRSVLEKLQCRGSGSESIAADLQIV</sequence>
<organism evidence="2 3">
    <name type="scientific">Arenibacterium halophilum</name>
    <dbReference type="NCBI Taxonomy" id="2583821"/>
    <lineage>
        <taxon>Bacteria</taxon>
        <taxon>Pseudomonadati</taxon>
        <taxon>Pseudomonadota</taxon>
        <taxon>Alphaproteobacteria</taxon>
        <taxon>Rhodobacterales</taxon>
        <taxon>Paracoccaceae</taxon>
        <taxon>Arenibacterium</taxon>
    </lineage>
</organism>
<accession>A0ABY2WX55</accession>